<feature type="compositionally biased region" description="Low complexity" evidence="1">
    <location>
        <begin position="46"/>
        <end position="60"/>
    </location>
</feature>
<dbReference type="AlphaFoldDB" id="A0AAD8ZZQ3"/>
<feature type="compositionally biased region" description="Polar residues" evidence="1">
    <location>
        <begin position="20"/>
        <end position="33"/>
    </location>
</feature>
<dbReference type="EMBL" id="JAQOWY010000774">
    <property type="protein sequence ID" value="KAK1838736.1"/>
    <property type="molecule type" value="Genomic_DNA"/>
</dbReference>
<name>A0AAD8ZZQ3_9PEZI</name>
<evidence type="ECO:0000256" key="1">
    <source>
        <dbReference type="SAM" id="MobiDB-lite"/>
    </source>
</evidence>
<dbReference type="Proteomes" id="UP001243330">
    <property type="component" value="Unassembled WGS sequence"/>
</dbReference>
<sequence>MGWPLEATSGGRGGSLPGPKTTNHGGALQRTRSPTHVWSIQCLSPQLSSSSSSNSKAYTSTGLRPTTPTRARALPRLASFALGTSRRGASRGKPRMLGCIFPPNPIMDSSQSPPTASCEVESGNLMEKRSTGTTIHFSTTQSKQARSENKVRLIGADGVKHVRLNLGRISQIKGANRSANWAVNLPTPALDSLPPNAITI</sequence>
<keyword evidence="3" id="KW-1185">Reference proteome</keyword>
<comment type="caution">
    <text evidence="2">The sequence shown here is derived from an EMBL/GenBank/DDBJ whole genome shotgun (WGS) entry which is preliminary data.</text>
</comment>
<evidence type="ECO:0000313" key="3">
    <source>
        <dbReference type="Proteomes" id="UP001243330"/>
    </source>
</evidence>
<protein>
    <submittedName>
        <fullName evidence="2">Uncharacterized protein</fullName>
    </submittedName>
</protein>
<feature type="region of interest" description="Disordered" evidence="1">
    <location>
        <begin position="46"/>
        <end position="70"/>
    </location>
</feature>
<gene>
    <name evidence="2" type="ORF">CCHR01_18634</name>
</gene>
<feature type="region of interest" description="Disordered" evidence="1">
    <location>
        <begin position="1"/>
        <end position="33"/>
    </location>
</feature>
<accession>A0AAD8ZZQ3</accession>
<organism evidence="2 3">
    <name type="scientific">Colletotrichum chrysophilum</name>
    <dbReference type="NCBI Taxonomy" id="1836956"/>
    <lineage>
        <taxon>Eukaryota</taxon>
        <taxon>Fungi</taxon>
        <taxon>Dikarya</taxon>
        <taxon>Ascomycota</taxon>
        <taxon>Pezizomycotina</taxon>
        <taxon>Sordariomycetes</taxon>
        <taxon>Hypocreomycetidae</taxon>
        <taxon>Glomerellales</taxon>
        <taxon>Glomerellaceae</taxon>
        <taxon>Colletotrichum</taxon>
        <taxon>Colletotrichum gloeosporioides species complex</taxon>
    </lineage>
</organism>
<reference evidence="2" key="1">
    <citation type="submission" date="2023-01" db="EMBL/GenBank/DDBJ databases">
        <title>Colletotrichum chrysophilum M932 genome sequence.</title>
        <authorList>
            <person name="Baroncelli R."/>
        </authorList>
    </citation>
    <scope>NUCLEOTIDE SEQUENCE</scope>
    <source>
        <strain evidence="2">M932</strain>
    </source>
</reference>
<evidence type="ECO:0000313" key="2">
    <source>
        <dbReference type="EMBL" id="KAK1838736.1"/>
    </source>
</evidence>
<proteinExistence type="predicted"/>